<gene>
    <name evidence="1" type="ORF">TRIUR3_22230</name>
</gene>
<protein>
    <submittedName>
        <fullName evidence="1">Uncharacterized protein</fullName>
    </submittedName>
</protein>
<reference evidence="1" key="1">
    <citation type="journal article" date="2013" name="Nature">
        <title>Draft genome of the wheat A-genome progenitor Triticum urartu.</title>
        <authorList>
            <person name="Ling H.Q."/>
            <person name="Zhao S."/>
            <person name="Liu D."/>
            <person name="Wang J."/>
            <person name="Sun H."/>
            <person name="Zhang C."/>
            <person name="Fan H."/>
            <person name="Li D."/>
            <person name="Dong L."/>
            <person name="Tao Y."/>
            <person name="Gao C."/>
            <person name="Wu H."/>
            <person name="Li Y."/>
            <person name="Cui Y."/>
            <person name="Guo X."/>
            <person name="Zheng S."/>
            <person name="Wang B."/>
            <person name="Yu K."/>
            <person name="Liang Q."/>
            <person name="Yang W."/>
            <person name="Lou X."/>
            <person name="Chen J."/>
            <person name="Feng M."/>
            <person name="Jian J."/>
            <person name="Zhang X."/>
            <person name="Luo G."/>
            <person name="Jiang Y."/>
            <person name="Liu J."/>
            <person name="Wang Z."/>
            <person name="Sha Y."/>
            <person name="Zhang B."/>
            <person name="Wu H."/>
            <person name="Tang D."/>
            <person name="Shen Q."/>
            <person name="Xue P."/>
            <person name="Zou S."/>
            <person name="Wang X."/>
            <person name="Liu X."/>
            <person name="Wang F."/>
            <person name="Yang Y."/>
            <person name="An X."/>
            <person name="Dong Z."/>
            <person name="Zhang K."/>
            <person name="Zhang X."/>
            <person name="Luo M.C."/>
            <person name="Dvorak J."/>
            <person name="Tong Y."/>
            <person name="Wang J."/>
            <person name="Yang H."/>
            <person name="Li Z."/>
            <person name="Wang D."/>
            <person name="Zhang A."/>
            <person name="Wang J."/>
        </authorList>
    </citation>
    <scope>NUCLEOTIDE SEQUENCE</scope>
</reference>
<accession>M7YQ87</accession>
<sequence length="57" mass="6532">MEVVVKTTLTYRFWPKKAVYYHEYSCLLRFPDPAKANGGARAVDGDVRCFSGLRDMT</sequence>
<dbReference type="AlphaFoldDB" id="M7YQ87"/>
<proteinExistence type="predicted"/>
<organism evidence="1">
    <name type="scientific">Triticum urartu</name>
    <name type="common">Red wild einkorn</name>
    <name type="synonym">Crithodium urartu</name>
    <dbReference type="NCBI Taxonomy" id="4572"/>
    <lineage>
        <taxon>Eukaryota</taxon>
        <taxon>Viridiplantae</taxon>
        <taxon>Streptophyta</taxon>
        <taxon>Embryophyta</taxon>
        <taxon>Tracheophyta</taxon>
        <taxon>Spermatophyta</taxon>
        <taxon>Magnoliopsida</taxon>
        <taxon>Liliopsida</taxon>
        <taxon>Poales</taxon>
        <taxon>Poaceae</taxon>
        <taxon>BOP clade</taxon>
        <taxon>Pooideae</taxon>
        <taxon>Triticodae</taxon>
        <taxon>Triticeae</taxon>
        <taxon>Triticinae</taxon>
        <taxon>Triticum</taxon>
    </lineage>
</organism>
<name>M7YQ87_TRIUA</name>
<evidence type="ECO:0000313" key="1">
    <source>
        <dbReference type="EMBL" id="EMS49161.1"/>
    </source>
</evidence>
<dbReference type="EMBL" id="KD246091">
    <property type="protein sequence ID" value="EMS49161.1"/>
    <property type="molecule type" value="Genomic_DNA"/>
</dbReference>